<comment type="similarity">
    <text evidence="1">Belongs to the YciI family.</text>
</comment>
<gene>
    <name evidence="3" type="ORF">V1633_09625</name>
</gene>
<name>A0ABU7RQH7_9ACTN</name>
<dbReference type="RefSeq" id="WP_331213874.1">
    <property type="nucleotide sequence ID" value="NZ_JAZGQK010000007.1"/>
</dbReference>
<dbReference type="InterPro" id="IPR011008">
    <property type="entry name" value="Dimeric_a/b-barrel"/>
</dbReference>
<dbReference type="Gene3D" id="3.30.70.1060">
    <property type="entry name" value="Dimeric alpha+beta barrel"/>
    <property type="match status" value="1"/>
</dbReference>
<keyword evidence="4" id="KW-1185">Reference proteome</keyword>
<evidence type="ECO:0000259" key="2">
    <source>
        <dbReference type="Pfam" id="PF03795"/>
    </source>
</evidence>
<comment type="caution">
    <text evidence="3">The sequence shown here is derived from an EMBL/GenBank/DDBJ whole genome shotgun (WGS) entry which is preliminary data.</text>
</comment>
<protein>
    <submittedName>
        <fullName evidence="3">YciI family protein</fullName>
    </submittedName>
</protein>
<organism evidence="3 4">
    <name type="scientific">Plantactinospora sonchi</name>
    <dbReference type="NCBI Taxonomy" id="1544735"/>
    <lineage>
        <taxon>Bacteria</taxon>
        <taxon>Bacillati</taxon>
        <taxon>Actinomycetota</taxon>
        <taxon>Actinomycetes</taxon>
        <taxon>Micromonosporales</taxon>
        <taxon>Micromonosporaceae</taxon>
        <taxon>Plantactinospora</taxon>
    </lineage>
</organism>
<evidence type="ECO:0000256" key="1">
    <source>
        <dbReference type="ARBA" id="ARBA00007689"/>
    </source>
</evidence>
<dbReference type="Proteomes" id="UP001332243">
    <property type="component" value="Unassembled WGS sequence"/>
</dbReference>
<sequence>MRYMLMHKLDDKDPAAWAPTPEFMGRMGAFLEEANKAGVLLAGEGVRPTADGAAKVSVKEGKTTVVDGPFAEAKEVIAGFAILQVRDQAEAVEWATRFGELFDKVEIEIRRVAEVSDFA</sequence>
<feature type="domain" description="YCII-related" evidence="2">
    <location>
        <begin position="1"/>
        <end position="98"/>
    </location>
</feature>
<dbReference type="PANTHER" id="PTHR35174">
    <property type="entry name" value="BLL7171 PROTEIN-RELATED"/>
    <property type="match status" value="1"/>
</dbReference>
<evidence type="ECO:0000313" key="4">
    <source>
        <dbReference type="Proteomes" id="UP001332243"/>
    </source>
</evidence>
<accession>A0ABU7RQH7</accession>
<dbReference type="SUPFAM" id="SSF54909">
    <property type="entry name" value="Dimeric alpha+beta barrel"/>
    <property type="match status" value="1"/>
</dbReference>
<reference evidence="3 4" key="1">
    <citation type="submission" date="2024-01" db="EMBL/GenBank/DDBJ databases">
        <title>Genome insights into Plantactinospora sonchi sp. nov.</title>
        <authorList>
            <person name="Wang L."/>
        </authorList>
    </citation>
    <scope>NUCLEOTIDE SEQUENCE [LARGE SCALE GENOMIC DNA]</scope>
    <source>
        <strain evidence="3 4">NEAU-QY2</strain>
    </source>
</reference>
<dbReference type="EMBL" id="JAZGQK010000007">
    <property type="protein sequence ID" value="MEE6258746.1"/>
    <property type="molecule type" value="Genomic_DNA"/>
</dbReference>
<dbReference type="InterPro" id="IPR005545">
    <property type="entry name" value="YCII"/>
</dbReference>
<proteinExistence type="inferred from homology"/>
<evidence type="ECO:0000313" key="3">
    <source>
        <dbReference type="EMBL" id="MEE6258746.1"/>
    </source>
</evidence>
<dbReference type="Pfam" id="PF03795">
    <property type="entry name" value="YCII"/>
    <property type="match status" value="1"/>
</dbReference>